<evidence type="ECO:0000256" key="3">
    <source>
        <dbReference type="ARBA" id="ARBA00022729"/>
    </source>
</evidence>
<dbReference type="Gene3D" id="3.40.50.2300">
    <property type="match status" value="1"/>
</dbReference>
<feature type="domain" description="Leucine-binding protein" evidence="5">
    <location>
        <begin position="28"/>
        <end position="114"/>
    </location>
</feature>
<dbReference type="InterPro" id="IPR028081">
    <property type="entry name" value="Leu-bd"/>
</dbReference>
<dbReference type="PANTHER" id="PTHR47151">
    <property type="entry name" value="LEU/ILE/VAL-BINDING ABC TRANSPORTER SUBUNIT"/>
    <property type="match status" value="1"/>
</dbReference>
<dbReference type="Proteomes" id="UP001628281">
    <property type="component" value="Unassembled WGS sequence"/>
</dbReference>
<dbReference type="EMBL" id="JBJLSN010000127">
    <property type="protein sequence ID" value="MFL7906056.1"/>
    <property type="molecule type" value="Genomic_DNA"/>
</dbReference>
<organism evidence="6 7">
    <name type="scientific">Azospirillum argentinense</name>
    <dbReference type="NCBI Taxonomy" id="2970906"/>
    <lineage>
        <taxon>Bacteria</taxon>
        <taxon>Pseudomonadati</taxon>
        <taxon>Pseudomonadota</taxon>
        <taxon>Alphaproteobacteria</taxon>
        <taxon>Rhodospirillales</taxon>
        <taxon>Azospirillaceae</taxon>
        <taxon>Azospirillum</taxon>
    </lineage>
</organism>
<reference evidence="6 7" key="1">
    <citation type="submission" date="2024-11" db="EMBL/GenBank/DDBJ databases">
        <title>Draft genome sequences of two bacteria associated to sugarcane roots in Colombia.</title>
        <authorList>
            <person name="Pardo-Diaz S."/>
            <person name="Masmela-Mendoza J."/>
            <person name="Delgadillo-Duran P."/>
            <person name="Bautista E.J."/>
            <person name="Rojas-Tapias D.F."/>
        </authorList>
    </citation>
    <scope>NUCLEOTIDE SEQUENCE [LARGE SCALE GENOMIC DNA]</scope>
    <source>
        <strain evidence="6 7">Ap18</strain>
    </source>
</reference>
<comment type="caution">
    <text evidence="6">The sequence shown here is derived from an EMBL/GenBank/DDBJ whole genome shotgun (WGS) entry which is preliminary data.</text>
</comment>
<evidence type="ECO:0000256" key="1">
    <source>
        <dbReference type="ARBA" id="ARBA00010062"/>
    </source>
</evidence>
<dbReference type="InterPro" id="IPR000709">
    <property type="entry name" value="Leu_Ile_Val-bd"/>
</dbReference>
<evidence type="ECO:0000259" key="5">
    <source>
        <dbReference type="Pfam" id="PF13458"/>
    </source>
</evidence>
<dbReference type="SUPFAM" id="SSF53822">
    <property type="entry name" value="Periplasmic binding protein-like I"/>
    <property type="match status" value="1"/>
</dbReference>
<name>A0ABW8VKV7_9PROT</name>
<dbReference type="PANTHER" id="PTHR47151:SF2">
    <property type="entry name" value="AMINO ACID BINDING PROTEIN"/>
    <property type="match status" value="1"/>
</dbReference>
<keyword evidence="4" id="KW-0029">Amino-acid transport</keyword>
<accession>A0ABW8VKV7</accession>
<dbReference type="PRINTS" id="PR00337">
    <property type="entry name" value="LEUILEVALBP"/>
</dbReference>
<proteinExistence type="inferred from homology"/>
<gene>
    <name evidence="6" type="ORF">ACJ41P_33410</name>
</gene>
<feature type="non-terminal residue" evidence="6">
    <location>
        <position position="183"/>
    </location>
</feature>
<evidence type="ECO:0000313" key="7">
    <source>
        <dbReference type="Proteomes" id="UP001628281"/>
    </source>
</evidence>
<protein>
    <submittedName>
        <fullName evidence="6">ABC transporter substrate-binding protein</fullName>
    </submittedName>
</protein>
<sequence>MKKVIHGVCGENRRAGGHLGGRAGPDPVLVGVSGLLTGQHVQYGVQWQKGAELALDEANGAGGTGGRQLKLQFEDSQSDPKQSVAIARKFVADPAIVVELGDLSSAASMAASPSGTAARPRQTEDAGVDGLLSGAWIDHTVNGLIVMDEPTMGLSARCCQATRQTAPLATRGIAPLERRGLER</sequence>
<keyword evidence="7" id="KW-1185">Reference proteome</keyword>
<dbReference type="InterPro" id="IPR028082">
    <property type="entry name" value="Peripla_BP_I"/>
</dbReference>
<evidence type="ECO:0000256" key="4">
    <source>
        <dbReference type="ARBA" id="ARBA00022970"/>
    </source>
</evidence>
<evidence type="ECO:0000313" key="6">
    <source>
        <dbReference type="EMBL" id="MFL7906056.1"/>
    </source>
</evidence>
<dbReference type="RefSeq" id="WP_407826089.1">
    <property type="nucleotide sequence ID" value="NZ_JBJLSN010000127.1"/>
</dbReference>
<keyword evidence="2" id="KW-0813">Transport</keyword>
<comment type="similarity">
    <text evidence="1">Belongs to the leucine-binding protein family.</text>
</comment>
<keyword evidence="3" id="KW-0732">Signal</keyword>
<dbReference type="Pfam" id="PF13458">
    <property type="entry name" value="Peripla_BP_6"/>
    <property type="match status" value="1"/>
</dbReference>
<evidence type="ECO:0000256" key="2">
    <source>
        <dbReference type="ARBA" id="ARBA00022448"/>
    </source>
</evidence>